<keyword evidence="8" id="KW-0175">Coiled coil</keyword>
<accession>A0ABV9K9J1</accession>
<feature type="domain" description="UvrC family homology region profile" evidence="11">
    <location>
        <begin position="285"/>
        <end position="490"/>
    </location>
</feature>
<evidence type="ECO:0000313" key="13">
    <source>
        <dbReference type="Proteomes" id="UP001596020"/>
    </source>
</evidence>
<dbReference type="InterPro" id="IPR000305">
    <property type="entry name" value="GIY-YIG_endonuc"/>
</dbReference>
<evidence type="ECO:0000259" key="10">
    <source>
        <dbReference type="PROSITE" id="PS50164"/>
    </source>
</evidence>
<dbReference type="InterPro" id="IPR004791">
    <property type="entry name" value="UvrC"/>
</dbReference>
<dbReference type="InterPro" id="IPR001162">
    <property type="entry name" value="UvrC_RNase_H_dom"/>
</dbReference>
<dbReference type="InterPro" id="IPR010994">
    <property type="entry name" value="RuvA_2-like"/>
</dbReference>
<dbReference type="InterPro" id="IPR035901">
    <property type="entry name" value="GIY-YIG_endonuc_sf"/>
</dbReference>
<dbReference type="PROSITE" id="PS50164">
    <property type="entry name" value="GIY_YIG"/>
    <property type="match status" value="1"/>
</dbReference>
<evidence type="ECO:0000256" key="3">
    <source>
        <dbReference type="ARBA" id="ARBA00022769"/>
    </source>
</evidence>
<comment type="caution">
    <text evidence="12">The sequence shown here is derived from an EMBL/GenBank/DDBJ whole genome shotgun (WGS) entry which is preliminary data.</text>
</comment>
<dbReference type="Pfam" id="PF01541">
    <property type="entry name" value="GIY-YIG"/>
    <property type="match status" value="1"/>
</dbReference>
<sequence>MEQDGKIYISPQKLTKEEIVKILPTIPTKPGCYQYFDEEGALIYVGKAKNLRKRVSSYFQKEITDRKTRILVSKIRGLKYTVVETEADALILENNLIKTFQPKYNVLLKDGKTYPSIVIRHENFPRIFMTRNIKKDGSEYYGPYPSVTMARVIVKLIEDIYKVRTCRLDLSKEKIMQGKYRECLKWHIKRCNAPCTGQITQEKYEDNIREAREILKGNLGPLMKEYKEEMLKASGELRFEEAQEYKERIQLLQNYEAKHTVSPRSIKLIDVFTYTEDDNNAFINYMQVKEGMVTVTITVEYKKLVEEDKEEILARTISELRNRFQSKADEIILPFDPEWNNNEYKITIPQRGIKKQLLDLSIKNVEQYKKDKVQQEEKLNSDQSKKKLMQQMMSDLHMTKEPRLIHCFDNSNIQGTNPVAACTVFRNGKPSKKDYRKFHVKTVIGADDYSSMREIVGRRYERAIKENEQLPDLIVIDGGKGQLRAAYETLEKLGLIGKLTLIGLAERVEEIYYPHDPIPQTLPFNGSTLRVLRHIRDEAHRFGITFHRKERSKSQVKSELDNIPGIGPKSKQQLINHFRSVKRIKEAKIEEIAEVIGKNRAEKLKAAMKED</sequence>
<dbReference type="PANTHER" id="PTHR30562">
    <property type="entry name" value="UVRC/OXIDOREDUCTASE"/>
    <property type="match status" value="1"/>
</dbReference>
<evidence type="ECO:0000256" key="8">
    <source>
        <dbReference type="SAM" id="Coils"/>
    </source>
</evidence>
<dbReference type="Pfam" id="PF22920">
    <property type="entry name" value="UvrC_RNaseH"/>
    <property type="match status" value="1"/>
</dbReference>
<dbReference type="Proteomes" id="UP001596020">
    <property type="component" value="Unassembled WGS sequence"/>
</dbReference>
<evidence type="ECO:0000256" key="5">
    <source>
        <dbReference type="ARBA" id="ARBA00023204"/>
    </source>
</evidence>
<protein>
    <recommendedName>
        <fullName evidence="7">UvrABC system protein C</fullName>
        <shortName evidence="7">Protein UvrC</shortName>
    </recommendedName>
    <alternativeName>
        <fullName evidence="7">Excinuclease ABC subunit C</fullName>
    </alternativeName>
</protein>
<dbReference type="InterPro" id="IPR001943">
    <property type="entry name" value="UVR_dom"/>
</dbReference>
<feature type="coiled-coil region" evidence="8">
    <location>
        <begin position="358"/>
        <end position="385"/>
    </location>
</feature>
<evidence type="ECO:0000256" key="4">
    <source>
        <dbReference type="ARBA" id="ARBA00022881"/>
    </source>
</evidence>
<keyword evidence="3 7" id="KW-0228">DNA excision</keyword>
<dbReference type="PANTHER" id="PTHR30562:SF1">
    <property type="entry name" value="UVRABC SYSTEM PROTEIN C"/>
    <property type="match status" value="1"/>
</dbReference>
<dbReference type="NCBIfam" id="TIGR00194">
    <property type="entry name" value="uvrC"/>
    <property type="match status" value="1"/>
</dbReference>
<proteinExistence type="inferred from homology"/>
<gene>
    <name evidence="7 12" type="primary">uvrC</name>
    <name evidence="12" type="ORF">ACFO3G_08710</name>
</gene>
<evidence type="ECO:0000256" key="6">
    <source>
        <dbReference type="ARBA" id="ARBA00023236"/>
    </source>
</evidence>
<dbReference type="Gene3D" id="3.40.1440.10">
    <property type="entry name" value="GIY-YIG endonuclease"/>
    <property type="match status" value="1"/>
</dbReference>
<feature type="domain" description="UVR" evidence="9">
    <location>
        <begin position="220"/>
        <end position="255"/>
    </location>
</feature>
<comment type="subunit">
    <text evidence="7">Interacts with UvrB in an incision complex.</text>
</comment>
<dbReference type="PROSITE" id="PS50165">
    <property type="entry name" value="UVRC"/>
    <property type="match status" value="1"/>
</dbReference>
<evidence type="ECO:0000313" key="12">
    <source>
        <dbReference type="EMBL" id="MFC4666673.1"/>
    </source>
</evidence>
<comment type="similarity">
    <text evidence="7">Belongs to the UvrC family.</text>
</comment>
<dbReference type="SUPFAM" id="SSF82771">
    <property type="entry name" value="GIY-YIG endonuclease"/>
    <property type="match status" value="1"/>
</dbReference>
<reference evidence="13" key="1">
    <citation type="journal article" date="2019" name="Int. J. Syst. Evol. Microbiol.">
        <title>The Global Catalogue of Microorganisms (GCM) 10K type strain sequencing project: providing services to taxonomists for standard genome sequencing and annotation.</title>
        <authorList>
            <consortium name="The Broad Institute Genomics Platform"/>
            <consortium name="The Broad Institute Genome Sequencing Center for Infectious Disease"/>
            <person name="Wu L."/>
            <person name="Ma J."/>
        </authorList>
    </citation>
    <scope>NUCLEOTIDE SEQUENCE [LARGE SCALE GENOMIC DNA]</scope>
    <source>
        <strain evidence="13">CGMCC 4.7357</strain>
    </source>
</reference>
<keyword evidence="4 7" id="KW-0267">Excision nuclease</keyword>
<dbReference type="Gene3D" id="1.10.150.20">
    <property type="entry name" value="5' to 3' exonuclease, C-terminal subdomain"/>
    <property type="match status" value="1"/>
</dbReference>
<dbReference type="HAMAP" id="MF_00203">
    <property type="entry name" value="UvrC"/>
    <property type="match status" value="1"/>
</dbReference>
<organism evidence="12 13">
    <name type="scientific">Falsiporphyromonas endometrii</name>
    <dbReference type="NCBI Taxonomy" id="1387297"/>
    <lineage>
        <taxon>Bacteria</taxon>
        <taxon>Pseudomonadati</taxon>
        <taxon>Bacteroidota</taxon>
        <taxon>Bacteroidia</taxon>
        <taxon>Bacteroidales</taxon>
        <taxon>Porphyromonadaceae</taxon>
        <taxon>Falsiporphyromonas</taxon>
    </lineage>
</organism>
<dbReference type="Pfam" id="PF14520">
    <property type="entry name" value="HHH_5"/>
    <property type="match status" value="1"/>
</dbReference>
<keyword evidence="13" id="KW-1185">Reference proteome</keyword>
<feature type="domain" description="GIY-YIG" evidence="10">
    <location>
        <begin position="28"/>
        <end position="106"/>
    </location>
</feature>
<evidence type="ECO:0000259" key="9">
    <source>
        <dbReference type="PROSITE" id="PS50151"/>
    </source>
</evidence>
<evidence type="ECO:0000256" key="2">
    <source>
        <dbReference type="ARBA" id="ARBA00022763"/>
    </source>
</evidence>
<dbReference type="Gene3D" id="3.30.420.340">
    <property type="entry name" value="UvrC, RNAse H endonuclease domain"/>
    <property type="match status" value="1"/>
</dbReference>
<dbReference type="SUPFAM" id="SSF47781">
    <property type="entry name" value="RuvA domain 2-like"/>
    <property type="match status" value="1"/>
</dbReference>
<name>A0ABV9K9J1_9PORP</name>
<comment type="subcellular location">
    <subcellularLocation>
        <location evidence="7">Cytoplasm</location>
    </subcellularLocation>
</comment>
<keyword evidence="2 7" id="KW-0227">DNA damage</keyword>
<keyword evidence="1 7" id="KW-0963">Cytoplasm</keyword>
<keyword evidence="5 7" id="KW-0234">DNA repair</keyword>
<comment type="function">
    <text evidence="7">The UvrABC repair system catalyzes the recognition and processing of DNA lesions. UvrC both incises the 5' and 3' sides of the lesion. The N-terminal half is responsible for the 3' incision and the C-terminal half is responsible for the 5' incision.</text>
</comment>
<evidence type="ECO:0000256" key="7">
    <source>
        <dbReference type="HAMAP-Rule" id="MF_00203"/>
    </source>
</evidence>
<dbReference type="EMBL" id="JBHSGO010000212">
    <property type="protein sequence ID" value="MFC4666673.1"/>
    <property type="molecule type" value="Genomic_DNA"/>
</dbReference>
<dbReference type="CDD" id="cd10434">
    <property type="entry name" value="GIY-YIG_UvrC_Cho"/>
    <property type="match status" value="1"/>
</dbReference>
<dbReference type="SUPFAM" id="SSF46600">
    <property type="entry name" value="C-terminal UvrC-binding domain of UvrB"/>
    <property type="match status" value="1"/>
</dbReference>
<evidence type="ECO:0000256" key="1">
    <source>
        <dbReference type="ARBA" id="ARBA00022490"/>
    </source>
</evidence>
<evidence type="ECO:0000259" key="11">
    <source>
        <dbReference type="PROSITE" id="PS50165"/>
    </source>
</evidence>
<dbReference type="InterPro" id="IPR050066">
    <property type="entry name" value="UvrABC_protein_C"/>
</dbReference>
<dbReference type="InterPro" id="IPR036876">
    <property type="entry name" value="UVR_dom_sf"/>
</dbReference>
<dbReference type="InterPro" id="IPR047296">
    <property type="entry name" value="GIY-YIG_UvrC_Cho"/>
</dbReference>
<dbReference type="Pfam" id="PF08459">
    <property type="entry name" value="UvrC_RNaseH_dom"/>
    <property type="match status" value="1"/>
</dbReference>
<keyword evidence="6 7" id="KW-0742">SOS response</keyword>
<dbReference type="RefSeq" id="WP_380079968.1">
    <property type="nucleotide sequence ID" value="NZ_JBHSGO010000212.1"/>
</dbReference>
<dbReference type="PROSITE" id="PS50151">
    <property type="entry name" value="UVR"/>
    <property type="match status" value="1"/>
</dbReference>
<dbReference type="SMART" id="SM00465">
    <property type="entry name" value="GIYc"/>
    <property type="match status" value="1"/>
</dbReference>
<dbReference type="InterPro" id="IPR038476">
    <property type="entry name" value="UvrC_RNase_H_dom_sf"/>
</dbReference>